<dbReference type="EMBL" id="ML994416">
    <property type="protein sequence ID" value="KAF2196328.1"/>
    <property type="molecule type" value="Genomic_DNA"/>
</dbReference>
<feature type="transmembrane region" description="Helical" evidence="1">
    <location>
        <begin position="52"/>
        <end position="74"/>
    </location>
</feature>
<evidence type="ECO:0000313" key="3">
    <source>
        <dbReference type="Proteomes" id="UP000799536"/>
    </source>
</evidence>
<dbReference type="Proteomes" id="UP000799536">
    <property type="component" value="Unassembled WGS sequence"/>
</dbReference>
<protein>
    <recommendedName>
        <fullName evidence="4">Major facilitator superfamily (MFS) profile domain-containing protein</fullName>
    </recommendedName>
</protein>
<proteinExistence type="predicted"/>
<name>A0A9P4MQU1_9PLEO</name>
<reference evidence="2" key="1">
    <citation type="journal article" date="2020" name="Stud. Mycol.">
        <title>101 Dothideomycetes genomes: a test case for predicting lifestyles and emergence of pathogens.</title>
        <authorList>
            <person name="Haridas S."/>
            <person name="Albert R."/>
            <person name="Binder M."/>
            <person name="Bloem J."/>
            <person name="Labutti K."/>
            <person name="Salamov A."/>
            <person name="Andreopoulos B."/>
            <person name="Baker S."/>
            <person name="Barry K."/>
            <person name="Bills G."/>
            <person name="Bluhm B."/>
            <person name="Cannon C."/>
            <person name="Castanera R."/>
            <person name="Culley D."/>
            <person name="Daum C."/>
            <person name="Ezra D."/>
            <person name="Gonzalez J."/>
            <person name="Henrissat B."/>
            <person name="Kuo A."/>
            <person name="Liang C."/>
            <person name="Lipzen A."/>
            <person name="Lutzoni F."/>
            <person name="Magnuson J."/>
            <person name="Mondo S."/>
            <person name="Nolan M."/>
            <person name="Ohm R."/>
            <person name="Pangilinan J."/>
            <person name="Park H.-J."/>
            <person name="Ramirez L."/>
            <person name="Alfaro M."/>
            <person name="Sun H."/>
            <person name="Tritt A."/>
            <person name="Yoshinaga Y."/>
            <person name="Zwiers L.-H."/>
            <person name="Turgeon B."/>
            <person name="Goodwin S."/>
            <person name="Spatafora J."/>
            <person name="Crous P."/>
            <person name="Grigoriev I."/>
        </authorList>
    </citation>
    <scope>NUCLEOTIDE SEQUENCE</scope>
    <source>
        <strain evidence="2">ATCC 74209</strain>
    </source>
</reference>
<evidence type="ECO:0000256" key="1">
    <source>
        <dbReference type="SAM" id="Phobius"/>
    </source>
</evidence>
<sequence>MCLSPVGAMLGGVTASKNIPSEYILALSATVISIGIGLLGSTSVNSPINPAIYGYEIITGLGLGLSGPSSYVLLGTMVEEKDLATGTGTLNVLRTLGGSIGVIGVAISPC</sequence>
<keyword evidence="1" id="KW-0472">Membrane</keyword>
<gene>
    <name evidence="2" type="ORF">GQ43DRAFT_436109</name>
</gene>
<keyword evidence="1" id="KW-1133">Transmembrane helix</keyword>
<dbReference type="AlphaFoldDB" id="A0A9P4MQU1"/>
<keyword evidence="3" id="KW-1185">Reference proteome</keyword>
<dbReference type="SUPFAM" id="SSF103473">
    <property type="entry name" value="MFS general substrate transporter"/>
    <property type="match status" value="1"/>
</dbReference>
<keyword evidence="1" id="KW-0812">Transmembrane</keyword>
<dbReference type="Gene3D" id="1.20.1250.20">
    <property type="entry name" value="MFS general substrate transporter like domains"/>
    <property type="match status" value="1"/>
</dbReference>
<accession>A0A9P4MQU1</accession>
<evidence type="ECO:0008006" key="4">
    <source>
        <dbReference type="Google" id="ProtNLM"/>
    </source>
</evidence>
<comment type="caution">
    <text evidence="2">The sequence shown here is derived from an EMBL/GenBank/DDBJ whole genome shotgun (WGS) entry which is preliminary data.</text>
</comment>
<organism evidence="2 3">
    <name type="scientific">Delitschia confertaspora ATCC 74209</name>
    <dbReference type="NCBI Taxonomy" id="1513339"/>
    <lineage>
        <taxon>Eukaryota</taxon>
        <taxon>Fungi</taxon>
        <taxon>Dikarya</taxon>
        <taxon>Ascomycota</taxon>
        <taxon>Pezizomycotina</taxon>
        <taxon>Dothideomycetes</taxon>
        <taxon>Pleosporomycetidae</taxon>
        <taxon>Pleosporales</taxon>
        <taxon>Delitschiaceae</taxon>
        <taxon>Delitschia</taxon>
    </lineage>
</organism>
<feature type="transmembrane region" description="Helical" evidence="1">
    <location>
        <begin position="23"/>
        <end position="40"/>
    </location>
</feature>
<dbReference type="OrthoDB" id="440553at2759"/>
<dbReference type="InterPro" id="IPR036259">
    <property type="entry name" value="MFS_trans_sf"/>
</dbReference>
<evidence type="ECO:0000313" key="2">
    <source>
        <dbReference type="EMBL" id="KAF2196328.1"/>
    </source>
</evidence>